<organism evidence="2">
    <name type="scientific">Gulosibacter sediminis</name>
    <dbReference type="NCBI Taxonomy" id="1729695"/>
    <lineage>
        <taxon>Bacteria</taxon>
        <taxon>Bacillati</taxon>
        <taxon>Actinomycetota</taxon>
        <taxon>Actinomycetes</taxon>
        <taxon>Micrococcales</taxon>
        <taxon>Microbacteriaceae</taxon>
        <taxon>Gulosibacter</taxon>
    </lineage>
</organism>
<name>A0ABY4MZG3_9MICO</name>
<dbReference type="EMBL" id="CP097160">
    <property type="protein sequence ID" value="UQN14572.1"/>
    <property type="molecule type" value="Genomic_DNA"/>
</dbReference>
<dbReference type="InterPro" id="IPR032330">
    <property type="entry name" value="EF-G-binding_C"/>
</dbReference>
<evidence type="ECO:0000259" key="1">
    <source>
        <dbReference type="Pfam" id="PF16571"/>
    </source>
</evidence>
<gene>
    <name evidence="2" type="ORF">M3M28_11045</name>
</gene>
<sequence>MLPITEKFIRTNFMNASKKERTELSLPEHFDEVDWDSLDYFGWRDPRIARRAYAFVPIGGDEVRGILFQQQPPLSKPQLCGWCHDVRLPNDVVFSNAKRSGSSGRNGNTVAVYVCKNFECSFNVRNDPPSPYDGFDMDAARTSRIEGLRERAAKFAAEL</sequence>
<accession>A0ABY4MZG3</accession>
<protein>
    <submittedName>
        <fullName evidence="2">FBP domain-containing protein</fullName>
    </submittedName>
</protein>
<dbReference type="Pfam" id="PF16571">
    <property type="entry name" value="FBP_C"/>
    <property type="match status" value="1"/>
</dbReference>
<evidence type="ECO:0000313" key="2">
    <source>
        <dbReference type="EMBL" id="UQN14572.1"/>
    </source>
</evidence>
<proteinExistence type="predicted"/>
<reference evidence="2" key="1">
    <citation type="submission" date="2022-05" db="EMBL/GenBank/DDBJ databases">
        <title>Complete genome sequence of toluene-degrading Gulosibacter sediminis strain ACHW.36C.</title>
        <authorList>
            <person name="Wai A.C."/>
            <person name="Lai G.K."/>
            <person name="Griffin S.D."/>
            <person name="Leung F.C."/>
        </authorList>
    </citation>
    <scope>NUCLEOTIDE SEQUENCE [LARGE SCALE GENOMIC DNA]</scope>
    <source>
        <strain evidence="2">ACHW.36C</strain>
    </source>
</reference>
<feature type="domain" description="Elongation factor G-binding protein C-terminal treble-clef zinc-finger" evidence="1">
    <location>
        <begin position="9"/>
        <end position="158"/>
    </location>
</feature>